<feature type="transmembrane region" description="Helical" evidence="1">
    <location>
        <begin position="114"/>
        <end position="131"/>
    </location>
</feature>
<feature type="transmembrane region" description="Helical" evidence="1">
    <location>
        <begin position="82"/>
        <end position="102"/>
    </location>
</feature>
<keyword evidence="1" id="KW-1133">Transmembrane helix</keyword>
<dbReference type="AlphaFoldDB" id="A0A5B0VKI1"/>
<dbReference type="EMBL" id="VTUU01000002">
    <property type="protein sequence ID" value="KAA1175172.1"/>
    <property type="molecule type" value="Genomic_DNA"/>
</dbReference>
<keyword evidence="1" id="KW-0472">Membrane</keyword>
<organism evidence="2 3">
    <name type="scientific">Marinobacter salinexigens</name>
    <dbReference type="NCBI Taxonomy" id="2919747"/>
    <lineage>
        <taxon>Bacteria</taxon>
        <taxon>Pseudomonadati</taxon>
        <taxon>Pseudomonadota</taxon>
        <taxon>Gammaproteobacteria</taxon>
        <taxon>Pseudomonadales</taxon>
        <taxon>Marinobacteraceae</taxon>
        <taxon>Marinobacter</taxon>
    </lineage>
</organism>
<evidence type="ECO:0000313" key="2">
    <source>
        <dbReference type="EMBL" id="KAA1175172.1"/>
    </source>
</evidence>
<reference evidence="2 3" key="1">
    <citation type="submission" date="2019-08" db="EMBL/GenBank/DDBJ databases">
        <title>Marinobacter ZYF650 sp. nov., a marine bacterium isolated from seawater of the Mariana trench.</title>
        <authorList>
            <person name="Ahmad W."/>
        </authorList>
    </citation>
    <scope>NUCLEOTIDE SEQUENCE [LARGE SCALE GENOMIC DNA]</scope>
    <source>
        <strain evidence="2 3">ZYF650</strain>
    </source>
</reference>
<dbReference type="Pfam" id="PF11086">
    <property type="entry name" value="DUF2878"/>
    <property type="match status" value="1"/>
</dbReference>
<evidence type="ECO:0000313" key="3">
    <source>
        <dbReference type="Proteomes" id="UP000323161"/>
    </source>
</evidence>
<evidence type="ECO:0000256" key="1">
    <source>
        <dbReference type="SAM" id="Phobius"/>
    </source>
</evidence>
<name>A0A5B0VKI1_9GAMM</name>
<feature type="transmembrane region" description="Helical" evidence="1">
    <location>
        <begin position="143"/>
        <end position="163"/>
    </location>
</feature>
<dbReference type="InterPro" id="IPR021306">
    <property type="entry name" value="DUF2878"/>
</dbReference>
<gene>
    <name evidence="2" type="ORF">FWJ25_07335</name>
</gene>
<proteinExistence type="predicted"/>
<feature type="transmembrane region" description="Helical" evidence="1">
    <location>
        <begin position="18"/>
        <end position="44"/>
    </location>
</feature>
<dbReference type="Proteomes" id="UP000323161">
    <property type="component" value="Unassembled WGS sequence"/>
</dbReference>
<accession>A0A5B0VKI1</accession>
<comment type="caution">
    <text evidence="2">The sequence shown here is derived from an EMBL/GenBank/DDBJ whole genome shotgun (WGS) entry which is preliminary data.</text>
</comment>
<keyword evidence="1" id="KW-0812">Transmembrane</keyword>
<protein>
    <submittedName>
        <fullName evidence="2">DUF2878 domain-containing protein</fullName>
    </submittedName>
</protein>
<sequence>MIRPEGAANALNFVLFQAAWFICVLYPGLPAVVLALMFVMVHLIAISRNRWAEVQFIGLGTVLGGMLDSLWFRLGILDDGTGALQLTPPWLVAIWATFMTTFSHSLSWVTRKRLTLLLLPPVAGPLAYWSAAELGAIELPEPAWSIAALATGWLVLFPLLTYLRKLLYPELVR</sequence>
<dbReference type="RefSeq" id="WP_149599592.1">
    <property type="nucleotide sequence ID" value="NZ_VTUU01000002.1"/>
</dbReference>
<keyword evidence="3" id="KW-1185">Reference proteome</keyword>
<feature type="transmembrane region" description="Helical" evidence="1">
    <location>
        <begin position="56"/>
        <end position="76"/>
    </location>
</feature>